<dbReference type="InterPro" id="IPR003591">
    <property type="entry name" value="Leu-rich_rpt_typical-subtyp"/>
</dbReference>
<dbReference type="SMART" id="SM00369">
    <property type="entry name" value="LRR_TYP"/>
    <property type="match status" value="11"/>
</dbReference>
<name>A0A5N5SSU6_9CRUS</name>
<keyword evidence="2" id="KW-0677">Repeat</keyword>
<keyword evidence="3" id="KW-0472">Membrane</keyword>
<dbReference type="InterPro" id="IPR001611">
    <property type="entry name" value="Leu-rich_rpt"/>
</dbReference>
<dbReference type="PROSITE" id="PS51450">
    <property type="entry name" value="LRR"/>
    <property type="match status" value="6"/>
</dbReference>
<keyword evidence="3" id="KW-0812">Transmembrane</keyword>
<dbReference type="Pfam" id="PF13855">
    <property type="entry name" value="LRR_8"/>
    <property type="match status" value="4"/>
</dbReference>
<gene>
    <name evidence="4" type="primary">Lrig2</name>
    <name evidence="4" type="ORF">Anas_04545</name>
</gene>
<comment type="caution">
    <text evidence="4">The sequence shown here is derived from an EMBL/GenBank/DDBJ whole genome shotgun (WGS) entry which is preliminary data.</text>
</comment>
<evidence type="ECO:0000313" key="5">
    <source>
        <dbReference type="Proteomes" id="UP000326759"/>
    </source>
</evidence>
<accession>A0A5N5SSU6</accession>
<sequence length="462" mass="52482">MTVGKKREGRFSTSGIRIMPQKPIVNYFQSKISIWRPCQDLSIAIILNLFLTLLIQSNVLVYGANGDRGIIAGGQGSRHITCPPASEILPCTCRVMSKGLDIVCDNADANHIQNALDRLKKRNFPIYWMKFRSCNLPRIKDYSFLSLDVKHLNIIRSNVSVIERSSLSALGSVLTDLDLSNNNIHEIPTASFHPLKTLTFLNLNYNKITSIHANAFDGMVLLERLSLYENHIKRIDDNAFKGIGRKLARLNLGKNQLSKIPTDTFHPLKNLFVLDLNENKITHLPDGAFLGFTIVIVKIFIVIVYSKGLHKLDMLKLEHNEIDSIQDNVFSDLTMLNSLNIEHNKITNISDKAFSGLENHLGWLELGHNLLDHIPSHALRPLHNLRQLDLDSNRIHVVLEDAFRGYGDTLKFLLLDKNHIENIPPLTFIDLHSLEWLKLSHNELRTLTEDTISPIIDTLYTY</sequence>
<evidence type="ECO:0000256" key="1">
    <source>
        <dbReference type="ARBA" id="ARBA00022614"/>
    </source>
</evidence>
<dbReference type="Gene3D" id="3.80.10.10">
    <property type="entry name" value="Ribonuclease Inhibitor"/>
    <property type="match status" value="5"/>
</dbReference>
<dbReference type="PANTHER" id="PTHR45712:SF22">
    <property type="entry name" value="INSULIN-LIKE GROWTH FACTOR-BINDING PROTEIN COMPLEX ACID LABILE SUBUNIT"/>
    <property type="match status" value="1"/>
</dbReference>
<keyword evidence="1" id="KW-0433">Leucine-rich repeat</keyword>
<proteinExistence type="predicted"/>
<keyword evidence="3" id="KW-1133">Transmembrane helix</keyword>
<evidence type="ECO:0000256" key="2">
    <source>
        <dbReference type="ARBA" id="ARBA00022737"/>
    </source>
</evidence>
<evidence type="ECO:0000313" key="4">
    <source>
        <dbReference type="EMBL" id="KAB7496978.1"/>
    </source>
</evidence>
<dbReference type="EMBL" id="SEYY01020843">
    <property type="protein sequence ID" value="KAB7496978.1"/>
    <property type="molecule type" value="Genomic_DNA"/>
</dbReference>
<dbReference type="Proteomes" id="UP000326759">
    <property type="component" value="Unassembled WGS sequence"/>
</dbReference>
<organism evidence="4 5">
    <name type="scientific">Armadillidium nasatum</name>
    <dbReference type="NCBI Taxonomy" id="96803"/>
    <lineage>
        <taxon>Eukaryota</taxon>
        <taxon>Metazoa</taxon>
        <taxon>Ecdysozoa</taxon>
        <taxon>Arthropoda</taxon>
        <taxon>Crustacea</taxon>
        <taxon>Multicrustacea</taxon>
        <taxon>Malacostraca</taxon>
        <taxon>Eumalacostraca</taxon>
        <taxon>Peracarida</taxon>
        <taxon>Isopoda</taxon>
        <taxon>Oniscidea</taxon>
        <taxon>Crinocheta</taxon>
        <taxon>Armadillidiidae</taxon>
        <taxon>Armadillidium</taxon>
    </lineage>
</organism>
<feature type="transmembrane region" description="Helical" evidence="3">
    <location>
        <begin position="287"/>
        <end position="306"/>
    </location>
</feature>
<dbReference type="SUPFAM" id="SSF52058">
    <property type="entry name" value="L domain-like"/>
    <property type="match status" value="1"/>
</dbReference>
<evidence type="ECO:0000256" key="3">
    <source>
        <dbReference type="SAM" id="Phobius"/>
    </source>
</evidence>
<feature type="transmembrane region" description="Helical" evidence="3">
    <location>
        <begin position="41"/>
        <end position="62"/>
    </location>
</feature>
<dbReference type="OrthoDB" id="8400687at2759"/>
<dbReference type="PANTHER" id="PTHR45712">
    <property type="entry name" value="AGAP008170-PA"/>
    <property type="match status" value="1"/>
</dbReference>
<reference evidence="4 5" key="1">
    <citation type="journal article" date="2019" name="PLoS Biol.">
        <title>Sex chromosomes control vertical transmission of feminizing Wolbachia symbionts in an isopod.</title>
        <authorList>
            <person name="Becking T."/>
            <person name="Chebbi M.A."/>
            <person name="Giraud I."/>
            <person name="Moumen B."/>
            <person name="Laverre T."/>
            <person name="Caubet Y."/>
            <person name="Peccoud J."/>
            <person name="Gilbert C."/>
            <person name="Cordaux R."/>
        </authorList>
    </citation>
    <scope>NUCLEOTIDE SEQUENCE [LARGE SCALE GENOMIC DNA]</scope>
    <source>
        <strain evidence="4">ANa2</strain>
        <tissue evidence="4">Whole body excluding digestive tract and cuticle</tissue>
    </source>
</reference>
<dbReference type="FunFam" id="3.80.10.10:FF:001164">
    <property type="entry name" value="GH01279p"/>
    <property type="match status" value="1"/>
</dbReference>
<dbReference type="InterPro" id="IPR032675">
    <property type="entry name" value="LRR_dom_sf"/>
</dbReference>
<keyword evidence="5" id="KW-1185">Reference proteome</keyword>
<dbReference type="InterPro" id="IPR050333">
    <property type="entry name" value="SLRP"/>
</dbReference>
<protein>
    <submittedName>
        <fullName evidence="4">Leucine-rich repeats and immunoglobulin-like domains protein 2</fullName>
    </submittedName>
</protein>
<dbReference type="AlphaFoldDB" id="A0A5N5SSU6"/>